<feature type="transmembrane region" description="Helical" evidence="2">
    <location>
        <begin position="123"/>
        <end position="143"/>
    </location>
</feature>
<evidence type="ECO:0000256" key="1">
    <source>
        <dbReference type="SAM" id="MobiDB-lite"/>
    </source>
</evidence>
<feature type="region of interest" description="Disordered" evidence="1">
    <location>
        <begin position="93"/>
        <end position="112"/>
    </location>
</feature>
<evidence type="ECO:0000256" key="2">
    <source>
        <dbReference type="SAM" id="Phobius"/>
    </source>
</evidence>
<evidence type="ECO:0000313" key="5">
    <source>
        <dbReference type="Proteomes" id="UP000191448"/>
    </source>
</evidence>
<dbReference type="Pfam" id="PF13240">
    <property type="entry name" value="Zn_Ribbon_1"/>
    <property type="match status" value="1"/>
</dbReference>
<dbReference type="AlphaFoldDB" id="A0A1V4SUC6"/>
<proteinExistence type="predicted"/>
<gene>
    <name evidence="4" type="ORF">CLTHE_20280</name>
</gene>
<dbReference type="InterPro" id="IPR026870">
    <property type="entry name" value="Zinc_ribbon_dom"/>
</dbReference>
<reference evidence="4 5" key="1">
    <citation type="submission" date="2016-02" db="EMBL/GenBank/DDBJ databases">
        <title>Genome sequence of Clostridium thermobutyricum DSM 4928.</title>
        <authorList>
            <person name="Poehlein A."/>
            <person name="Daniel R."/>
        </authorList>
    </citation>
    <scope>NUCLEOTIDE SEQUENCE [LARGE SCALE GENOMIC DNA]</scope>
    <source>
        <strain evidence="4 5">DSM 4928</strain>
    </source>
</reference>
<comment type="caution">
    <text evidence="4">The sequence shown here is derived from an EMBL/GenBank/DDBJ whole genome shotgun (WGS) entry which is preliminary data.</text>
</comment>
<name>A0A1V4SUC6_9CLOT</name>
<dbReference type="Proteomes" id="UP000191448">
    <property type="component" value="Unassembled WGS sequence"/>
</dbReference>
<protein>
    <recommendedName>
        <fullName evidence="3">YARHG domain-containing protein</fullName>
    </recommendedName>
</protein>
<feature type="domain" description="YARHG" evidence="3">
    <location>
        <begin position="285"/>
        <end position="369"/>
    </location>
</feature>
<evidence type="ECO:0000313" key="4">
    <source>
        <dbReference type="EMBL" id="OPX47465.1"/>
    </source>
</evidence>
<keyword evidence="2" id="KW-1133">Transmembrane helix</keyword>
<dbReference type="Pfam" id="PF13308">
    <property type="entry name" value="YARHG"/>
    <property type="match status" value="1"/>
</dbReference>
<dbReference type="Gene3D" id="1.20.58.1690">
    <property type="match status" value="1"/>
</dbReference>
<accession>A0A1V4SUC6</accession>
<feature type="compositionally biased region" description="Low complexity" evidence="1">
    <location>
        <begin position="98"/>
        <end position="110"/>
    </location>
</feature>
<dbReference type="RefSeq" id="WP_080023233.1">
    <property type="nucleotide sequence ID" value="NZ_LTAY01000048.1"/>
</dbReference>
<dbReference type="SMART" id="SM01324">
    <property type="entry name" value="YARHG"/>
    <property type="match status" value="1"/>
</dbReference>
<dbReference type="EMBL" id="LTAY01000048">
    <property type="protein sequence ID" value="OPX47465.1"/>
    <property type="molecule type" value="Genomic_DNA"/>
</dbReference>
<sequence length="370" mass="42886">MAFCKRCGNKLKDGEKFCSKCGLEIKKVQSVNETKNIVSTEKLDKNKNNLEVPNKNNIKDIQTDNQDEKIKKVENSKKYENIEALNDIKVVENKKTKNNNTNGNSNNTNNLVKDEKKKSKKGLIAGIIAVIIIASGGLVYAFYDDICYSKYTKEIEKTSDIKEKIKYYDKIIGLERYDKVKDDILKLVESDRVNFSQIDNIDNLSKSQKDELKREVLENLAKDEYKKGNYKQSKELLVQASAYGYNLYESVLYNNIEGTLGLSEDDIEDVISENSDINTNFNDGDLYLISDSDVRYLNKEELSIYNKEELALIRNEIYARHGYIFNQEPFKSYFNQKEWYTPNSYFKGSDSELNDFEKENVKLIQKLEKE</sequence>
<keyword evidence="2" id="KW-0472">Membrane</keyword>
<keyword evidence="2" id="KW-0812">Transmembrane</keyword>
<dbReference type="OrthoDB" id="517663at2"/>
<dbReference type="InterPro" id="IPR025582">
    <property type="entry name" value="YARHG_dom"/>
</dbReference>
<evidence type="ECO:0000259" key="3">
    <source>
        <dbReference type="SMART" id="SM01324"/>
    </source>
</evidence>
<organism evidence="4 5">
    <name type="scientific">Clostridium thermobutyricum DSM 4928</name>
    <dbReference type="NCBI Taxonomy" id="1121339"/>
    <lineage>
        <taxon>Bacteria</taxon>
        <taxon>Bacillati</taxon>
        <taxon>Bacillota</taxon>
        <taxon>Clostridia</taxon>
        <taxon>Eubacteriales</taxon>
        <taxon>Clostridiaceae</taxon>
        <taxon>Clostridium</taxon>
    </lineage>
</organism>
<dbReference type="InterPro" id="IPR038434">
    <property type="entry name" value="YARHG_sf"/>
</dbReference>